<dbReference type="InterPro" id="IPR023927">
    <property type="entry name" value="SbnA"/>
</dbReference>
<sequence length="346" mass="36557">MNRATFDATPPSVGYASGVLSTVGGTPLVELTKLLPGSAFRTFAKLEAANPGGSIKDRSAGAMVAEAVRTGAVVPGRTVVVESSSGNLGIGLAQACRYLGLRFVCVVDPRTNPQNVAIMRALGAEVRTVESVDPATGEYLPARKRYVRDLVDSLPDAYCPDQYANPRNAWAHRTTMREIVEALDGRLDYLLVTVSSAGTLRGCAEYAREAGLPVRIVAVDAEASAIFRPPVGRRLIPGHGAAEAPRLYRPGLADEVVHVSDLDCLVGCRRLVGREAILAGGSSGAVVSALTRLSARIPAGAHCALVFPDSGERYLDTIYDDAWVAAHFGDVGPLWKEEDTVEVASC</sequence>
<comment type="similarity">
    <text evidence="4">Belongs to the cysteine synthase/cystathionine beta-synthase family. SbnA subfamily.</text>
</comment>
<dbReference type="CDD" id="cd01561">
    <property type="entry name" value="CBS_like"/>
    <property type="match status" value="1"/>
</dbReference>
<comment type="cofactor">
    <cofactor evidence="1">
        <name>pyridoxal 5'-phosphate</name>
        <dbReference type="ChEBI" id="CHEBI:597326"/>
    </cofactor>
</comment>
<dbReference type="Pfam" id="PF00291">
    <property type="entry name" value="PALP"/>
    <property type="match status" value="1"/>
</dbReference>
<evidence type="ECO:0000256" key="2">
    <source>
        <dbReference type="ARBA" id="ARBA00004056"/>
    </source>
</evidence>
<evidence type="ECO:0000256" key="5">
    <source>
        <dbReference type="ARBA" id="ARBA00011738"/>
    </source>
</evidence>
<name>A0A5C4UX40_9ACTN</name>
<comment type="caution">
    <text evidence="11">The sequence shown here is derived from an EMBL/GenBank/DDBJ whole genome shotgun (WGS) entry which is preliminary data.</text>
</comment>
<dbReference type="OrthoDB" id="5176350at2"/>
<dbReference type="EC" id="2.5.1.140" evidence="6"/>
<dbReference type="Gene3D" id="3.40.50.1100">
    <property type="match status" value="2"/>
</dbReference>
<evidence type="ECO:0000313" key="11">
    <source>
        <dbReference type="EMBL" id="TNM28147.1"/>
    </source>
</evidence>
<evidence type="ECO:0000256" key="4">
    <source>
        <dbReference type="ARBA" id="ARBA00008519"/>
    </source>
</evidence>
<dbReference type="Proteomes" id="UP000311713">
    <property type="component" value="Unassembled WGS sequence"/>
</dbReference>
<evidence type="ECO:0000256" key="9">
    <source>
        <dbReference type="ARBA" id="ARBA00022898"/>
    </source>
</evidence>
<dbReference type="InterPro" id="IPR036052">
    <property type="entry name" value="TrpB-like_PALP_sf"/>
</dbReference>
<dbReference type="InterPro" id="IPR001926">
    <property type="entry name" value="TrpB-like_PALP"/>
</dbReference>
<accession>A0A5C4UX40</accession>
<keyword evidence="12" id="KW-1185">Reference proteome</keyword>
<keyword evidence="9" id="KW-0663">Pyridoxal phosphate</keyword>
<protein>
    <recommendedName>
        <fullName evidence="7">N-(2-amino-2-carboxyethyl)-L-glutamate synthase</fullName>
        <ecNumber evidence="6">2.5.1.140</ecNumber>
    </recommendedName>
</protein>
<evidence type="ECO:0000256" key="3">
    <source>
        <dbReference type="ARBA" id="ARBA00004924"/>
    </source>
</evidence>
<evidence type="ECO:0000256" key="1">
    <source>
        <dbReference type="ARBA" id="ARBA00001933"/>
    </source>
</evidence>
<gene>
    <name evidence="11" type="primary">sbnA</name>
    <name evidence="11" type="ORF">FH715_18470</name>
</gene>
<evidence type="ECO:0000256" key="8">
    <source>
        <dbReference type="ARBA" id="ARBA00022679"/>
    </source>
</evidence>
<dbReference type="InterPro" id="IPR001216">
    <property type="entry name" value="P-phosphate_BS"/>
</dbReference>
<comment type="function">
    <text evidence="2">Catalyzes the synthesis of N-((2S)-2-amino-2-carboxyethyl)-L-glutamate (ACEGA) from O-phospho-L-serine and L-glutamate. Involved in the biosynthesis of L-2,3-diaminopropionic acid (L-Dap), a precursor of staphyloferrin B and antibiotics.</text>
</comment>
<keyword evidence="8" id="KW-0808">Transferase</keyword>
<proteinExistence type="inferred from homology"/>
<comment type="subunit">
    <text evidence="5">Homodimer.</text>
</comment>
<dbReference type="SUPFAM" id="SSF53686">
    <property type="entry name" value="Tryptophan synthase beta subunit-like PLP-dependent enzymes"/>
    <property type="match status" value="1"/>
</dbReference>
<dbReference type="GO" id="GO:0006535">
    <property type="term" value="P:cysteine biosynthetic process from serine"/>
    <property type="evidence" value="ECO:0007669"/>
    <property type="project" value="InterPro"/>
</dbReference>
<reference evidence="11 12" key="1">
    <citation type="submission" date="2019-06" db="EMBL/GenBank/DDBJ databases">
        <title>Draft genome of Streptomyces sedi sp. JCM16909.</title>
        <authorList>
            <person name="Klykleung N."/>
            <person name="Tanasupawat S."/>
            <person name="Kudo T."/>
            <person name="Yuki M."/>
            <person name="Ohkuma M."/>
        </authorList>
    </citation>
    <scope>NUCLEOTIDE SEQUENCE [LARGE SCALE GENOMIC DNA]</scope>
    <source>
        <strain evidence="11 12">JCM 16909</strain>
    </source>
</reference>
<dbReference type="PANTHER" id="PTHR10314">
    <property type="entry name" value="CYSTATHIONINE BETA-SYNTHASE"/>
    <property type="match status" value="1"/>
</dbReference>
<evidence type="ECO:0000256" key="7">
    <source>
        <dbReference type="ARBA" id="ARBA00016985"/>
    </source>
</evidence>
<feature type="domain" description="Tryptophan synthase beta chain-like PALP" evidence="10">
    <location>
        <begin position="21"/>
        <end position="309"/>
    </location>
</feature>
<dbReference type="EMBL" id="VDGT01000014">
    <property type="protein sequence ID" value="TNM28147.1"/>
    <property type="molecule type" value="Genomic_DNA"/>
</dbReference>
<evidence type="ECO:0000259" key="10">
    <source>
        <dbReference type="Pfam" id="PF00291"/>
    </source>
</evidence>
<dbReference type="InterPro" id="IPR050214">
    <property type="entry name" value="Cys_Synth/Cystath_Beta-Synth"/>
</dbReference>
<dbReference type="AlphaFoldDB" id="A0A5C4UX40"/>
<dbReference type="NCBIfam" id="TIGR03945">
    <property type="entry name" value="PLP_SbnA_fam"/>
    <property type="match status" value="1"/>
</dbReference>
<dbReference type="RefSeq" id="WP_139646724.1">
    <property type="nucleotide sequence ID" value="NZ_BAAAZS010000061.1"/>
</dbReference>
<dbReference type="PROSITE" id="PS00901">
    <property type="entry name" value="CYS_SYNTHASE"/>
    <property type="match status" value="1"/>
</dbReference>
<organism evidence="11 12">
    <name type="scientific">Streptomyces sedi</name>
    <dbReference type="NCBI Taxonomy" id="555059"/>
    <lineage>
        <taxon>Bacteria</taxon>
        <taxon>Bacillati</taxon>
        <taxon>Actinomycetota</taxon>
        <taxon>Actinomycetes</taxon>
        <taxon>Kitasatosporales</taxon>
        <taxon>Streptomycetaceae</taxon>
        <taxon>Streptomyces</taxon>
    </lineage>
</organism>
<evidence type="ECO:0000256" key="6">
    <source>
        <dbReference type="ARBA" id="ARBA00012331"/>
    </source>
</evidence>
<comment type="pathway">
    <text evidence="3">Siderophore biosynthesis.</text>
</comment>
<evidence type="ECO:0000313" key="12">
    <source>
        <dbReference type="Proteomes" id="UP000311713"/>
    </source>
</evidence>
<dbReference type="GO" id="GO:0016765">
    <property type="term" value="F:transferase activity, transferring alkyl or aryl (other than methyl) groups"/>
    <property type="evidence" value="ECO:0007669"/>
    <property type="project" value="UniProtKB-ARBA"/>
</dbReference>